<dbReference type="PANTHER" id="PTHR48051">
    <property type="match status" value="1"/>
</dbReference>
<evidence type="ECO:0000256" key="3">
    <source>
        <dbReference type="SAM" id="Coils"/>
    </source>
</evidence>
<protein>
    <submittedName>
        <fullName evidence="6">Leucine-rich repeat-containing protein 40</fullName>
    </submittedName>
</protein>
<dbReference type="GO" id="GO:0005737">
    <property type="term" value="C:cytoplasm"/>
    <property type="evidence" value="ECO:0007669"/>
    <property type="project" value="TreeGrafter"/>
</dbReference>
<dbReference type="InterPro" id="IPR003591">
    <property type="entry name" value="Leu-rich_rpt_typical-subtyp"/>
</dbReference>
<feature type="compositionally biased region" description="Acidic residues" evidence="4">
    <location>
        <begin position="1359"/>
        <end position="1374"/>
    </location>
</feature>
<keyword evidence="2" id="KW-0677">Repeat</keyword>
<feature type="region of interest" description="Disordered" evidence="4">
    <location>
        <begin position="217"/>
        <end position="253"/>
    </location>
</feature>
<dbReference type="OrthoDB" id="676979at2759"/>
<gene>
    <name evidence="6" type="ORF">FCC1311_030882</name>
</gene>
<dbReference type="InterPro" id="IPR032675">
    <property type="entry name" value="LRR_dom_sf"/>
</dbReference>
<feature type="compositionally biased region" description="Basic and acidic residues" evidence="4">
    <location>
        <begin position="1067"/>
        <end position="1078"/>
    </location>
</feature>
<name>A0A2R5G728_9STRA</name>
<feature type="region of interest" description="Disordered" evidence="4">
    <location>
        <begin position="1354"/>
        <end position="1543"/>
    </location>
</feature>
<feature type="region of interest" description="Disordered" evidence="4">
    <location>
        <begin position="1056"/>
        <end position="1078"/>
    </location>
</feature>
<feature type="compositionally biased region" description="Low complexity" evidence="4">
    <location>
        <begin position="1529"/>
        <end position="1543"/>
    </location>
</feature>
<dbReference type="SMART" id="SM00369">
    <property type="entry name" value="LRR_TYP"/>
    <property type="match status" value="14"/>
</dbReference>
<accession>A0A2R5G728</accession>
<dbReference type="InterPro" id="IPR055414">
    <property type="entry name" value="LRR_R13L4/SHOC2-like"/>
</dbReference>
<sequence>MRTALSSKVVSLQWKGLDEVPPELQSTLTIQLNHVQTILLMGNRFRELPTWSRYSFRNLRELNVSNNLLESLPANLGEFSTLEVIVCKQNALTALPNSICKLSRLRVIDARGNHLAGLPKGIGRLKRLETLLLGENHVELLPWSFRELASLSTLEIGRNVLQALAFIEILQLRDDDFDEQDFEKVWERRVLPNDAVVFYNKLTREILQRPPKPIERGDPWTEWVPGDPDDAGLHGPESEERREGREENDGAHIPALRLGSLGMSKGRRKLTGAAQQILLRRKAVLARQGKGIWGCELDLDSGHQVYMNNIHRISQTSMPGDLDRFGRLKMLVRLVLRRNKLNELPESFGDLTRLKYVDVSTNKLTEIAPCVFKLKDLEHLDMSDNAIKVLPSEISDLKNLCTLLLQRNAIEAIPASLGQLTQLEKLWLMDNALGPGSLPSSLRALNNLQDIQLGENTVLDDERAPSWEPEDPIATVALRSLSQQRVHRREVLPRPVSQAGVKLVGGFPVKARAEKFPALMWHFEEQQRLESLGAPPQPHKVSFGIDQELQDFSFRFNKEEREQILAARATGNLSMHWRGLKAIPPLVFRVKACLLELRLVGNELTSLCEEIGELKNLRVLDVRSNQVSTITSRIGGLKNLQELVLADNALEELPEPLGELQDLRKLAIQGNKIRELPETLGGLASLRVLEANVNHISTLPSSFAKLEALQVLMLNNNRLEVFPPQVLSLRSLKVLHLNLNKIGALPNELAQLGALETLHLASNCIKSFQNALAQGPLTLTLSSLWLTANQIPELCDDFHRFAALQDLRLDLNQMVSPPEDFSLREGVASVLRYCKIRASRLEKVVTQLREANFEVDATRLRPHAKGVLTGNTGFLTSEMLENVDAQLDKYLNGPIFEYPGLSGRKIVQDVYDLRAHQRHLFLDTVLRQFLIVMELLEADPTICTRQYFNPNVRRRWGRKNSVIDCYAMRLEALFDDQDFPEQRAVVDKLEDRLPTDDGGHVRFREIEFQGEKFFLQRPVLEDALNSFEDPYHGQVTTSAAPVRFKPYRDYSQEPSSVMKTMSTSFKDGGKSRDETTNEGIKDDFRTVKRPWMAAVIPKLIYTKEEAARSQYEKSLIKRELEATRESVDIWFGSEDYQSRIKKELKRRKQNLKRRIALTEVDVSYAEQSVSEAKRELIDAKGRKNRFEKGEPFHEHGFNDAEEAEAGLAAAQEAVSQAQKSHADLKKLVKELKAQLKEKPRQQEQRCRDDLKRKALQRCRRYIVFQGRMLARKRDLRRPWDGKNGQMFVQWKQYLEAIERDTADIEEETATNNKRYQLDPEAAAIQAETLRAAMEGVEARKELIYQIQEIHDHPYGWSSDDSDGASDNNDFEMPDGSDSGKKEDGGESEAGKSSSKRSLSFMASLSSATGGGGQGDAEDMVEDSPPGTPMASAGAAASEEDVITRRSSQQANQVAMTPQRRAWLRQTTLRNGEDDGELELSSLSEDDSVGDSLSSMSKSGNEDDDDDDDDDDEDISDTKNVARNLLEQIQSQSQSQSQSQDEEV</sequence>
<dbReference type="PANTHER" id="PTHR48051:SF1">
    <property type="entry name" value="RAS SUPPRESSOR PROTEIN 1"/>
    <property type="match status" value="1"/>
</dbReference>
<comment type="caution">
    <text evidence="6">The sequence shown here is derived from an EMBL/GenBank/DDBJ whole genome shotgun (WGS) entry which is preliminary data.</text>
</comment>
<evidence type="ECO:0000256" key="4">
    <source>
        <dbReference type="SAM" id="MobiDB-lite"/>
    </source>
</evidence>
<evidence type="ECO:0000259" key="5">
    <source>
        <dbReference type="Pfam" id="PF23598"/>
    </source>
</evidence>
<dbReference type="PROSITE" id="PS51450">
    <property type="entry name" value="LRR"/>
    <property type="match status" value="2"/>
</dbReference>
<reference evidence="6 7" key="1">
    <citation type="submission" date="2017-12" db="EMBL/GenBank/DDBJ databases">
        <title>Sequencing, de novo assembly and annotation of complete genome of a new Thraustochytrid species, strain FCC1311.</title>
        <authorList>
            <person name="Sedici K."/>
            <person name="Godart F."/>
            <person name="Aiese Cigliano R."/>
            <person name="Sanseverino W."/>
            <person name="Barakat M."/>
            <person name="Ortet P."/>
            <person name="Marechal E."/>
            <person name="Cagnac O."/>
            <person name="Amato A."/>
        </authorList>
    </citation>
    <scope>NUCLEOTIDE SEQUENCE [LARGE SCALE GENOMIC DNA]</scope>
</reference>
<feature type="domain" description="Disease resistance R13L4/SHOC-2-like LRR" evidence="5">
    <location>
        <begin position="597"/>
        <end position="693"/>
    </location>
</feature>
<feature type="coiled-coil region" evidence="3">
    <location>
        <begin position="1200"/>
        <end position="1244"/>
    </location>
</feature>
<feature type="compositionally biased region" description="Acidic residues" evidence="4">
    <location>
        <begin position="1473"/>
        <end position="1488"/>
    </location>
</feature>
<evidence type="ECO:0000256" key="1">
    <source>
        <dbReference type="ARBA" id="ARBA00022614"/>
    </source>
</evidence>
<dbReference type="InterPro" id="IPR050216">
    <property type="entry name" value="LRR_domain-containing"/>
</dbReference>
<dbReference type="SMART" id="SM00365">
    <property type="entry name" value="LRR_SD22"/>
    <property type="match status" value="6"/>
</dbReference>
<dbReference type="InterPro" id="IPR001611">
    <property type="entry name" value="Leu-rich_rpt"/>
</dbReference>
<feature type="compositionally biased region" description="Polar residues" evidence="4">
    <location>
        <begin position="1056"/>
        <end position="1065"/>
    </location>
</feature>
<dbReference type="SMART" id="SM00364">
    <property type="entry name" value="LRR_BAC"/>
    <property type="match status" value="7"/>
</dbReference>
<keyword evidence="1" id="KW-0433">Leucine-rich repeat</keyword>
<dbReference type="InParanoid" id="A0A2R5G728"/>
<dbReference type="EMBL" id="BEYU01000025">
    <property type="protein sequence ID" value="GBG26866.1"/>
    <property type="molecule type" value="Genomic_DNA"/>
</dbReference>
<evidence type="ECO:0000256" key="2">
    <source>
        <dbReference type="ARBA" id="ARBA00022737"/>
    </source>
</evidence>
<feature type="compositionally biased region" description="Basic and acidic residues" evidence="4">
    <location>
        <begin position="236"/>
        <end position="250"/>
    </location>
</feature>
<dbReference type="Pfam" id="PF23598">
    <property type="entry name" value="LRR_14"/>
    <property type="match status" value="1"/>
</dbReference>
<dbReference type="Proteomes" id="UP000241890">
    <property type="component" value="Unassembled WGS sequence"/>
</dbReference>
<feature type="compositionally biased region" description="Acidic residues" evidence="4">
    <location>
        <begin position="1501"/>
        <end position="1514"/>
    </location>
</feature>
<evidence type="ECO:0000313" key="6">
    <source>
        <dbReference type="EMBL" id="GBG26866.1"/>
    </source>
</evidence>
<organism evidence="6 7">
    <name type="scientific">Hondaea fermentalgiana</name>
    <dbReference type="NCBI Taxonomy" id="2315210"/>
    <lineage>
        <taxon>Eukaryota</taxon>
        <taxon>Sar</taxon>
        <taxon>Stramenopiles</taxon>
        <taxon>Bigyra</taxon>
        <taxon>Labyrinthulomycetes</taxon>
        <taxon>Thraustochytrida</taxon>
        <taxon>Thraustochytriidae</taxon>
        <taxon>Hondaea</taxon>
    </lineage>
</organism>
<keyword evidence="3" id="KW-0175">Coiled coil</keyword>
<dbReference type="Gene3D" id="3.80.10.10">
    <property type="entry name" value="Ribonuclease Inhibitor"/>
    <property type="match status" value="3"/>
</dbReference>
<proteinExistence type="predicted"/>
<feature type="compositionally biased region" description="Low complexity" evidence="4">
    <location>
        <begin position="1390"/>
        <end position="1407"/>
    </location>
</feature>
<evidence type="ECO:0000313" key="7">
    <source>
        <dbReference type="Proteomes" id="UP000241890"/>
    </source>
</evidence>
<keyword evidence="7" id="KW-1185">Reference proteome</keyword>
<dbReference type="SUPFAM" id="SSF52058">
    <property type="entry name" value="L domain-like"/>
    <property type="match status" value="3"/>
</dbReference>
<dbReference type="Pfam" id="PF13855">
    <property type="entry name" value="LRR_8"/>
    <property type="match status" value="2"/>
</dbReference>
<feature type="compositionally biased region" description="Polar residues" evidence="4">
    <location>
        <begin position="1444"/>
        <end position="1455"/>
    </location>
</feature>